<keyword evidence="3" id="KW-0472">Membrane</keyword>
<dbReference type="Pfam" id="PF07676">
    <property type="entry name" value="PD40"/>
    <property type="match status" value="2"/>
</dbReference>
<dbReference type="eggNOG" id="COG0308">
    <property type="taxonomic scope" value="Bacteria"/>
</dbReference>
<dbReference type="Pfam" id="PF01103">
    <property type="entry name" value="Omp85"/>
    <property type="match status" value="1"/>
</dbReference>
<dbReference type="KEGG" id="mro:MROS_2577"/>
<dbReference type="EMBL" id="CP003557">
    <property type="protein sequence ID" value="AFN75807.1"/>
    <property type="molecule type" value="Genomic_DNA"/>
</dbReference>
<reference evidence="5 6" key="1">
    <citation type="journal article" date="2013" name="PLoS ONE">
        <title>Genomic analysis of Melioribacter roseus, facultatively anaerobic organotrophic bacterium representing a novel deep lineage within Bacteriodetes/Chlorobi group.</title>
        <authorList>
            <person name="Kadnikov V.V."/>
            <person name="Mardanov A.V."/>
            <person name="Podosokorskaya O.A."/>
            <person name="Gavrilov S.N."/>
            <person name="Kublanov I.V."/>
            <person name="Beletsky A.V."/>
            <person name="Bonch-Osmolovskaya E.A."/>
            <person name="Ravin N.V."/>
        </authorList>
    </citation>
    <scope>NUCLEOTIDE SEQUENCE [LARGE SCALE GENOMIC DNA]</scope>
    <source>
        <strain evidence="6">JCM 17771 / P3M-2</strain>
    </source>
</reference>
<dbReference type="InterPro" id="IPR011659">
    <property type="entry name" value="WD40"/>
</dbReference>
<dbReference type="AlphaFoldDB" id="I6YZ00"/>
<dbReference type="Proteomes" id="UP000009011">
    <property type="component" value="Chromosome"/>
</dbReference>
<dbReference type="InterPro" id="IPR011042">
    <property type="entry name" value="6-blade_b-propeller_TolB-like"/>
</dbReference>
<dbReference type="RefSeq" id="WP_014857237.1">
    <property type="nucleotide sequence ID" value="NC_018178.1"/>
</dbReference>
<dbReference type="Gene3D" id="2.40.160.50">
    <property type="entry name" value="membrane protein fhac: a member of the omp85/tpsb transporter family"/>
    <property type="match status" value="1"/>
</dbReference>
<dbReference type="PANTHER" id="PTHR36842:SF1">
    <property type="entry name" value="PROTEIN TOLB"/>
    <property type="match status" value="1"/>
</dbReference>
<name>I6YZ00_MELRP</name>
<evidence type="ECO:0000256" key="1">
    <source>
        <dbReference type="ARBA" id="ARBA00004370"/>
    </source>
</evidence>
<dbReference type="STRING" id="1191523.MROS_2577"/>
<evidence type="ECO:0000256" key="2">
    <source>
        <dbReference type="ARBA" id="ARBA00009820"/>
    </source>
</evidence>
<evidence type="ECO:0000256" key="3">
    <source>
        <dbReference type="ARBA" id="ARBA00023136"/>
    </source>
</evidence>
<proteinExistence type="inferred from homology"/>
<evidence type="ECO:0000313" key="6">
    <source>
        <dbReference type="Proteomes" id="UP000009011"/>
    </source>
</evidence>
<evidence type="ECO:0000313" key="5">
    <source>
        <dbReference type="EMBL" id="AFN75807.1"/>
    </source>
</evidence>
<dbReference type="PANTHER" id="PTHR36842">
    <property type="entry name" value="PROTEIN TOLB HOMOLOG"/>
    <property type="match status" value="1"/>
</dbReference>
<comment type="subcellular location">
    <subcellularLocation>
        <location evidence="1">Membrane</location>
    </subcellularLocation>
</comment>
<dbReference type="eggNOG" id="COG4775">
    <property type="taxonomic scope" value="Bacteria"/>
</dbReference>
<dbReference type="InterPro" id="IPR000184">
    <property type="entry name" value="Bac_surfAg_D15"/>
</dbReference>
<comment type="similarity">
    <text evidence="2">Belongs to the TolB family.</text>
</comment>
<sequence>MLLFLMPHLISAQFYFFGRNKVQYESFKWKLIKTEHFNIYYYDNFERIAEIGARFAEESFEELKVKFNHYVTSKIPLIFYNSHIHFQQTNTIPNFIPEGVGGFFEFLKGRVVIPYPGSLKDFRHVIKHELVHVFMTNKIFNLLRDHRIETGRMPPLWFVEGLAEYWSYEWDAQGEMIMRDFLLNNMFIPLEDLSGAGGYIIYKEGQSFLEFIAAEFGEDKILFIIENMWRFNSFNDNLEYSLGLKIKDIGERWEYYLKKKYYPLYESYLPHFIGARKLTDAGLNFNPRIFNKDGEKEIYFIGNHNGYSSVFKLDYDNVDHTQPEVIIEGEKEPEYESFHLLDNTLDLSEDGLLAFITKSKERDVIHLYSVIGNNKIKTLGFENLISIRSPKFSNDGKRLLFSATDTKAYVDIYMYDLEKDTLLRLTNDYYADADPVFDKEGKKVIFCSDRTSGEYAQKFNLFELDLSSYAVSYITNINANIRFPRFSPDYKTLYFNCDYDGVYNIWRLNNYGVKKDEIEQLTKFVTSVYSFDFVDDTTLVTSSFEKLSFQFYELNISASGIYDRIASDYTKIKPAWKTDGISSLKGVDRLKYDREYTLDYAVGQLSTDPIYGSRGGALFAISDLLGDDRYIFYFYNSAELQSEILDNFNIALSRINLQKRSNYGYGIFHFAGRRYDIRESEEFFYERVYGGFAEIHYPFSVFQRLEASVSLANSDKELFGEFMARKALLMSNTLSFVHDNALWASTGPIDGSRFRIMLGYISDIKFSNLNYYSVIADYRKYFRIGYTSAVALRGAIFINHGKEARRFFAGGSWDLRGWPRWSIRGEKLWLSSVELRFPLIDRIYIKFPFFGLGFAGLRGALFFDSGAAWDSKYKETLGSVGFGFRLNLFNVITLRYDIGKKIENNFSRFQDKLFYQFFFGWDF</sequence>
<keyword evidence="6" id="KW-1185">Reference proteome</keyword>
<dbReference type="HOGENOM" id="CLU_010614_0_0_10"/>
<accession>I6YZ00</accession>
<dbReference type="eggNOG" id="COG0823">
    <property type="taxonomic scope" value="Bacteria"/>
</dbReference>
<protein>
    <submittedName>
        <fullName evidence="5">WD40 domain protein beta Propeller</fullName>
    </submittedName>
</protein>
<dbReference type="Gene3D" id="2.120.10.30">
    <property type="entry name" value="TolB, C-terminal domain"/>
    <property type="match status" value="2"/>
</dbReference>
<organism evidence="5 6">
    <name type="scientific">Melioribacter roseus (strain DSM 23840 / JCM 17771 / VKM B-2668 / P3M-2)</name>
    <dbReference type="NCBI Taxonomy" id="1191523"/>
    <lineage>
        <taxon>Bacteria</taxon>
        <taxon>Pseudomonadati</taxon>
        <taxon>Ignavibacteriota</taxon>
        <taxon>Ignavibacteria</taxon>
        <taxon>Ignavibacteriales</taxon>
        <taxon>Melioribacteraceae</taxon>
        <taxon>Melioribacter</taxon>
    </lineage>
</organism>
<feature type="domain" description="Bacterial surface antigen (D15)" evidence="4">
    <location>
        <begin position="748"/>
        <end position="902"/>
    </location>
</feature>
<evidence type="ECO:0000259" key="4">
    <source>
        <dbReference type="Pfam" id="PF01103"/>
    </source>
</evidence>
<dbReference type="SUPFAM" id="SSF82171">
    <property type="entry name" value="DPP6 N-terminal domain-like"/>
    <property type="match status" value="1"/>
</dbReference>
<gene>
    <name evidence="5" type="ordered locus">MROS_2577</name>
</gene>